<feature type="domain" description="OmpA-like" evidence="3">
    <location>
        <begin position="1"/>
        <end position="116"/>
    </location>
</feature>
<organism evidence="4 5">
    <name type="scientific">Nannocystis punicea</name>
    <dbReference type="NCBI Taxonomy" id="2995304"/>
    <lineage>
        <taxon>Bacteria</taxon>
        <taxon>Pseudomonadati</taxon>
        <taxon>Myxococcota</taxon>
        <taxon>Polyangia</taxon>
        <taxon>Nannocystales</taxon>
        <taxon>Nannocystaceae</taxon>
        <taxon>Nannocystis</taxon>
    </lineage>
</organism>
<dbReference type="Gene3D" id="3.30.1330.60">
    <property type="entry name" value="OmpA-like domain"/>
    <property type="match status" value="1"/>
</dbReference>
<feature type="region of interest" description="Disordered" evidence="2">
    <location>
        <begin position="1"/>
        <end position="55"/>
    </location>
</feature>
<evidence type="ECO:0000256" key="2">
    <source>
        <dbReference type="SAM" id="MobiDB-lite"/>
    </source>
</evidence>
<dbReference type="CDD" id="cd07185">
    <property type="entry name" value="OmpA_C-like"/>
    <property type="match status" value="1"/>
</dbReference>
<dbReference type="PROSITE" id="PS51123">
    <property type="entry name" value="OMPA_2"/>
    <property type="match status" value="1"/>
</dbReference>
<dbReference type="Pfam" id="PF00691">
    <property type="entry name" value="OmpA"/>
    <property type="match status" value="1"/>
</dbReference>
<keyword evidence="1" id="KW-0472">Membrane</keyword>
<evidence type="ECO:0000313" key="5">
    <source>
        <dbReference type="Proteomes" id="UP001164459"/>
    </source>
</evidence>
<dbReference type="PANTHER" id="PTHR30329:SF21">
    <property type="entry name" value="LIPOPROTEIN YIAD-RELATED"/>
    <property type="match status" value="1"/>
</dbReference>
<evidence type="ECO:0000259" key="3">
    <source>
        <dbReference type="PROSITE" id="PS51123"/>
    </source>
</evidence>
<dbReference type="PRINTS" id="PR01023">
    <property type="entry name" value="NAFLGMOTY"/>
</dbReference>
<evidence type="ECO:0000313" key="4">
    <source>
        <dbReference type="EMBL" id="WAS99582.1"/>
    </source>
</evidence>
<keyword evidence="5" id="KW-1185">Reference proteome</keyword>
<name>A0ABY7HJS7_9BACT</name>
<dbReference type="PANTHER" id="PTHR30329">
    <property type="entry name" value="STATOR ELEMENT OF FLAGELLAR MOTOR COMPLEX"/>
    <property type="match status" value="1"/>
</dbReference>
<dbReference type="InterPro" id="IPR006665">
    <property type="entry name" value="OmpA-like"/>
</dbReference>
<protein>
    <submittedName>
        <fullName evidence="4">OmpA family protein</fullName>
    </submittedName>
</protein>
<dbReference type="SUPFAM" id="SSF103088">
    <property type="entry name" value="OmpA-like"/>
    <property type="match status" value="1"/>
</dbReference>
<dbReference type="InterPro" id="IPR036737">
    <property type="entry name" value="OmpA-like_sf"/>
</dbReference>
<dbReference type="EMBL" id="CP114040">
    <property type="protein sequence ID" value="WAS99582.1"/>
    <property type="molecule type" value="Genomic_DNA"/>
</dbReference>
<dbReference type="InterPro" id="IPR050330">
    <property type="entry name" value="Bact_OuterMem_StrucFunc"/>
</dbReference>
<accession>A0ABY7HJS7</accession>
<feature type="compositionally biased region" description="Basic and acidic residues" evidence="2">
    <location>
        <begin position="41"/>
        <end position="54"/>
    </location>
</feature>
<proteinExistence type="predicted"/>
<sequence>MSRRAARAHRLERAAKLGARAGEPSDPRPGGRRSAPIRGRTGGDRRPRRVDRAGKYARVATHKRANTIRDYLISRGLPRERLVARGWDAERPVATNKTEEGRAKNRRVEIVLSTPPECAQLLGPPCGPIEQTY</sequence>
<dbReference type="Proteomes" id="UP001164459">
    <property type="component" value="Chromosome"/>
</dbReference>
<reference evidence="4" key="1">
    <citation type="submission" date="2022-11" db="EMBL/GenBank/DDBJ databases">
        <title>Minimal conservation of predation-associated metabolite biosynthetic gene clusters underscores biosynthetic potential of Myxococcota including descriptions for ten novel species: Archangium lansinium sp. nov., Myxococcus landrumus sp. nov., Nannocystis bai.</title>
        <authorList>
            <person name="Ahearne A."/>
            <person name="Stevens C."/>
            <person name="Dowd S."/>
        </authorList>
    </citation>
    <scope>NUCLEOTIDE SEQUENCE</scope>
    <source>
        <strain evidence="4">Fl3</strain>
    </source>
</reference>
<gene>
    <name evidence="4" type="ORF">O0S08_06060</name>
</gene>
<evidence type="ECO:0000256" key="1">
    <source>
        <dbReference type="PROSITE-ProRule" id="PRU00473"/>
    </source>
</evidence>